<protein>
    <submittedName>
        <fullName evidence="2">AAA domain protein</fullName>
    </submittedName>
</protein>
<dbReference type="GO" id="GO:0006302">
    <property type="term" value="P:double-strand break repair"/>
    <property type="evidence" value="ECO:0007669"/>
    <property type="project" value="TreeGrafter"/>
</dbReference>
<dbReference type="PIRSF" id="PIRSF029347">
    <property type="entry name" value="RecF"/>
    <property type="match status" value="1"/>
</dbReference>
<dbReference type="AlphaFoldDB" id="A0A0B7HWD9"/>
<reference evidence="2 3" key="1">
    <citation type="submission" date="2015-01" db="EMBL/GenBank/DDBJ databases">
        <authorList>
            <person name="Xiang T."/>
            <person name="Song Y."/>
            <person name="Huang L."/>
            <person name="Wang B."/>
            <person name="Wu P."/>
        </authorList>
    </citation>
    <scope>NUCLEOTIDE SEQUENCE [LARGE SCALE GENOMIC DNA]</scope>
    <source>
        <strain evidence="2 3">CcD38</strain>
    </source>
</reference>
<dbReference type="EMBL" id="CDOI01000057">
    <property type="protein sequence ID" value="CEN43996.1"/>
    <property type="molecule type" value="Genomic_DNA"/>
</dbReference>
<evidence type="ECO:0000259" key="1">
    <source>
        <dbReference type="Pfam" id="PF13304"/>
    </source>
</evidence>
<keyword evidence="3" id="KW-1185">Reference proteome</keyword>
<sequence>MNRIEIKGYKSIKELDLELAPLNILIGSNGSGKSNFLSFFTLLENIYRKNLGGYVALNGGVDKFLHKGTKITQSIACHLEFERNGYSFKLGNNQGQFVFEEEGLWYEGNPYYDNPIDISNFNSESNLYFNTLPRAKYIQEYLFEVKKYHFHDTGKSAPFHKESNITSDYYSLYSDGSNLAALLFKIKELKPIVYNRILKTIESIAPYFLDFQLIPNESGNIRLLWKNKHSEQTFSSYDLSDGTLRFIALATLFLQPKLPETLIIDEPELGLHPFAIAKLAGLAKSASQKGCQVIMATQSVELINHFNAEDIIAVDNRNGESVFQRLSGEKLSIWLDDYTIGEMWKQNIINAGQPF</sequence>
<organism evidence="2 3">
    <name type="scientific">Capnocytophaga canis</name>
    <dbReference type="NCBI Taxonomy" id="1848903"/>
    <lineage>
        <taxon>Bacteria</taxon>
        <taxon>Pseudomonadati</taxon>
        <taxon>Bacteroidota</taxon>
        <taxon>Flavobacteriia</taxon>
        <taxon>Flavobacteriales</taxon>
        <taxon>Flavobacteriaceae</taxon>
        <taxon>Capnocytophaga</taxon>
    </lineage>
</organism>
<dbReference type="InterPro" id="IPR003959">
    <property type="entry name" value="ATPase_AAA_core"/>
</dbReference>
<dbReference type="Proteomes" id="UP000045051">
    <property type="component" value="Unassembled WGS sequence"/>
</dbReference>
<dbReference type="RefSeq" id="WP_042343426.1">
    <property type="nucleotide sequence ID" value="NZ_CDOI01000057.1"/>
</dbReference>
<proteinExistence type="predicted"/>
<dbReference type="PANTHER" id="PTHR32182:SF22">
    <property type="entry name" value="ATP-DEPENDENT ENDONUCLEASE, OLD FAMILY-RELATED"/>
    <property type="match status" value="1"/>
</dbReference>
<dbReference type="InterPro" id="IPR027417">
    <property type="entry name" value="P-loop_NTPase"/>
</dbReference>
<dbReference type="Pfam" id="PF13304">
    <property type="entry name" value="AAA_21"/>
    <property type="match status" value="1"/>
</dbReference>
<dbReference type="GO" id="GO:0000731">
    <property type="term" value="P:DNA synthesis involved in DNA repair"/>
    <property type="evidence" value="ECO:0007669"/>
    <property type="project" value="TreeGrafter"/>
</dbReference>
<gene>
    <name evidence="2" type="ORF">CCAND38_150025</name>
</gene>
<dbReference type="PANTHER" id="PTHR32182">
    <property type="entry name" value="DNA REPLICATION AND REPAIR PROTEIN RECF"/>
    <property type="match status" value="1"/>
</dbReference>
<name>A0A0B7HWD9_9FLAO</name>
<dbReference type="GO" id="GO:0005524">
    <property type="term" value="F:ATP binding"/>
    <property type="evidence" value="ECO:0007669"/>
    <property type="project" value="InterPro"/>
</dbReference>
<dbReference type="SUPFAM" id="SSF52540">
    <property type="entry name" value="P-loop containing nucleoside triphosphate hydrolases"/>
    <property type="match status" value="1"/>
</dbReference>
<dbReference type="InterPro" id="IPR014555">
    <property type="entry name" value="RecF-like"/>
</dbReference>
<dbReference type="GO" id="GO:0016887">
    <property type="term" value="F:ATP hydrolysis activity"/>
    <property type="evidence" value="ECO:0007669"/>
    <property type="project" value="InterPro"/>
</dbReference>
<feature type="domain" description="ATPase AAA-type core" evidence="1">
    <location>
        <begin position="22"/>
        <end position="304"/>
    </location>
</feature>
<evidence type="ECO:0000313" key="2">
    <source>
        <dbReference type="EMBL" id="CEN43996.1"/>
    </source>
</evidence>
<accession>A0A0B7HWD9</accession>
<dbReference type="CDD" id="cd00267">
    <property type="entry name" value="ABC_ATPase"/>
    <property type="match status" value="1"/>
</dbReference>
<evidence type="ECO:0000313" key="3">
    <source>
        <dbReference type="Proteomes" id="UP000045051"/>
    </source>
</evidence>
<dbReference type="Gene3D" id="3.40.50.300">
    <property type="entry name" value="P-loop containing nucleotide triphosphate hydrolases"/>
    <property type="match status" value="1"/>
</dbReference>